<dbReference type="Proteomes" id="UP000198215">
    <property type="component" value="Chromosome I"/>
</dbReference>
<dbReference type="RefSeq" id="WP_088974365.1">
    <property type="nucleotide sequence ID" value="NZ_LT607753.1"/>
</dbReference>
<sequence>MIALSRTWRRPATLALLLATAAVATWSVVPDASADQRSEPPARQALGAPGVTAASAAVTLPPANAVFDYQIGGAYPLPAGVRVVSRDREDVPAAGAYTICYVNAFQTQPQETAWWKANHDDLLLRDAAGRYVVDGRWNEILLDISTPDKRARLAGIVGGWIDGCARDGFQAVEPDNMDSYQRSRGRLTRAQALDYVRLLTARADRTSLPVAQKNTVEFGTAGRNAGLDFAVAEECARWTECDRYTDVYGNHVIVIEYTDEAYRTACRTVGDRLSVVRRDVQVSVPGSRRYVYDAC</sequence>
<feature type="domain" description="Glycoside-hydrolase family GH114 TIM-barrel" evidence="2">
    <location>
        <begin position="67"/>
        <end position="281"/>
    </location>
</feature>
<proteinExistence type="predicted"/>
<protein>
    <submittedName>
        <fullName evidence="3">Glycoside-hydrolase family GH114</fullName>
    </submittedName>
</protein>
<dbReference type="SUPFAM" id="SSF51445">
    <property type="entry name" value="(Trans)glycosidases"/>
    <property type="match status" value="1"/>
</dbReference>
<dbReference type="InterPro" id="IPR004352">
    <property type="entry name" value="GH114_TIM-barrel"/>
</dbReference>
<keyword evidence="4" id="KW-1185">Reference proteome</keyword>
<dbReference type="InterPro" id="IPR013785">
    <property type="entry name" value="Aldolase_TIM"/>
</dbReference>
<feature type="chain" id="PRO_5039536766" evidence="1">
    <location>
        <begin position="25"/>
        <end position="295"/>
    </location>
</feature>
<evidence type="ECO:0000313" key="4">
    <source>
        <dbReference type="Proteomes" id="UP000198215"/>
    </source>
</evidence>
<dbReference type="AlphaFoldDB" id="A0A1C5GW07"/>
<dbReference type="PANTHER" id="PTHR35273:SF2">
    <property type="entry name" value="ALPHA-GALACTOSIDASE"/>
    <property type="match status" value="1"/>
</dbReference>
<dbReference type="Pfam" id="PF03537">
    <property type="entry name" value="Glyco_hydro_114"/>
    <property type="match status" value="1"/>
</dbReference>
<dbReference type="EMBL" id="LT607753">
    <property type="protein sequence ID" value="SCG37331.1"/>
    <property type="molecule type" value="Genomic_DNA"/>
</dbReference>
<dbReference type="InterPro" id="IPR017853">
    <property type="entry name" value="GH"/>
</dbReference>
<evidence type="ECO:0000256" key="1">
    <source>
        <dbReference type="SAM" id="SignalP"/>
    </source>
</evidence>
<organism evidence="3 4">
    <name type="scientific">Micromonospora coxensis</name>
    <dbReference type="NCBI Taxonomy" id="356852"/>
    <lineage>
        <taxon>Bacteria</taxon>
        <taxon>Bacillati</taxon>
        <taxon>Actinomycetota</taxon>
        <taxon>Actinomycetes</taxon>
        <taxon>Micromonosporales</taxon>
        <taxon>Micromonosporaceae</taxon>
        <taxon>Micromonospora</taxon>
    </lineage>
</organism>
<evidence type="ECO:0000313" key="3">
    <source>
        <dbReference type="EMBL" id="SCG37331.1"/>
    </source>
</evidence>
<dbReference type="GO" id="GO:0016787">
    <property type="term" value="F:hydrolase activity"/>
    <property type="evidence" value="ECO:0007669"/>
    <property type="project" value="UniProtKB-KW"/>
</dbReference>
<keyword evidence="3" id="KW-0378">Hydrolase</keyword>
<dbReference type="PANTHER" id="PTHR35273">
    <property type="entry name" value="ALPHA-1,4 POLYGALACTOSAMINIDASE, PUTATIVE (AFU_ORTHOLOGUE AFUA_3G07890)-RELATED"/>
    <property type="match status" value="1"/>
</dbReference>
<dbReference type="OrthoDB" id="319933at2"/>
<feature type="signal peptide" evidence="1">
    <location>
        <begin position="1"/>
        <end position="24"/>
    </location>
</feature>
<name>A0A1C5GW07_9ACTN</name>
<keyword evidence="1" id="KW-0732">Signal</keyword>
<dbReference type="Gene3D" id="3.20.20.70">
    <property type="entry name" value="Aldolase class I"/>
    <property type="match status" value="1"/>
</dbReference>
<reference evidence="4" key="1">
    <citation type="submission" date="2016-06" db="EMBL/GenBank/DDBJ databases">
        <authorList>
            <person name="Varghese N."/>
            <person name="Submissions Spin"/>
        </authorList>
    </citation>
    <scope>NUCLEOTIDE SEQUENCE [LARGE SCALE GENOMIC DNA]</scope>
    <source>
        <strain evidence="4">DSM 45161</strain>
    </source>
</reference>
<accession>A0A1C5GW07</accession>
<gene>
    <name evidence="3" type="ORF">GA0070614_0382</name>
</gene>
<evidence type="ECO:0000259" key="2">
    <source>
        <dbReference type="Pfam" id="PF03537"/>
    </source>
</evidence>